<dbReference type="Gene3D" id="1.20.1290.10">
    <property type="entry name" value="AhpD-like"/>
    <property type="match status" value="2"/>
</dbReference>
<reference evidence="3" key="1">
    <citation type="journal article" date="2019" name="Int. J. Syst. Evol. Microbiol.">
        <title>The Global Catalogue of Microorganisms (GCM) 10K type strain sequencing project: providing services to taxonomists for standard genome sequencing and annotation.</title>
        <authorList>
            <consortium name="The Broad Institute Genomics Platform"/>
            <consortium name="The Broad Institute Genome Sequencing Center for Infectious Disease"/>
            <person name="Wu L."/>
            <person name="Ma J."/>
        </authorList>
    </citation>
    <scope>NUCLEOTIDE SEQUENCE [LARGE SCALE GENOMIC DNA]</scope>
    <source>
        <strain evidence="3">JCM 4866</strain>
    </source>
</reference>
<keyword evidence="3" id="KW-1185">Reference proteome</keyword>
<dbReference type="Pfam" id="PF02627">
    <property type="entry name" value="CMD"/>
    <property type="match status" value="2"/>
</dbReference>
<feature type="domain" description="Carboxymuconolactone decarboxylase-like" evidence="1">
    <location>
        <begin position="84"/>
        <end position="168"/>
    </location>
</feature>
<dbReference type="InterPro" id="IPR003779">
    <property type="entry name" value="CMD-like"/>
</dbReference>
<dbReference type="EMBL" id="BMWC01000009">
    <property type="protein sequence ID" value="GGX18145.1"/>
    <property type="molecule type" value="Genomic_DNA"/>
</dbReference>
<organism evidence="2 3">
    <name type="scientific">Streptomyces lomondensis</name>
    <dbReference type="NCBI Taxonomy" id="68229"/>
    <lineage>
        <taxon>Bacteria</taxon>
        <taxon>Bacillati</taxon>
        <taxon>Actinomycetota</taxon>
        <taxon>Actinomycetes</taxon>
        <taxon>Kitasatosporales</taxon>
        <taxon>Streptomycetaceae</taxon>
        <taxon>Streptomyces</taxon>
    </lineage>
</organism>
<evidence type="ECO:0000313" key="2">
    <source>
        <dbReference type="EMBL" id="GGX18145.1"/>
    </source>
</evidence>
<feature type="domain" description="Carboxymuconolactone decarboxylase-like" evidence="1">
    <location>
        <begin position="217"/>
        <end position="301"/>
    </location>
</feature>
<comment type="caution">
    <text evidence="2">The sequence shown here is derived from an EMBL/GenBank/DDBJ whole genome shotgun (WGS) entry which is preliminary data.</text>
</comment>
<name>A0ABQ2XI77_9ACTN</name>
<sequence>MGTADERRDARRGDEAGRGRRALLRYGAVGGVGAMAPLTRPGVAVADSADRGPSKRYARGAARMREIAGEDALATVEALEDIAPDLGRFVVEFGYGDVHARPGLDVRQRQLVSIGALTAAGDTAPQLRFHIGAALHVGLDAAQVVEALIHLVPFAGFPRTLNALAAARTVFEERGVRIEPIEVEPGGDRYARGEDKLREVDGEHGLEVIESLNDVAPDLGRYIVEFAFGDVYSRPGLDLRQRQLVTLGGLIAFGDTAPQQRVHFNAALRVGLSPRQVIETVIQAVPYTGFPRALNAVGVLRGVFEERGIRPVCGTGTMERMAGRPAHRLGPFARAPGRG</sequence>
<proteinExistence type="predicted"/>
<dbReference type="SUPFAM" id="SSF69118">
    <property type="entry name" value="AhpD-like"/>
    <property type="match status" value="1"/>
</dbReference>
<gene>
    <name evidence="2" type="ORF">GCM10010383_55140</name>
</gene>
<protein>
    <recommendedName>
        <fullName evidence="1">Carboxymuconolactone decarboxylase-like domain-containing protein</fullName>
    </recommendedName>
</protein>
<dbReference type="PROSITE" id="PS51318">
    <property type="entry name" value="TAT"/>
    <property type="match status" value="1"/>
</dbReference>
<evidence type="ECO:0000259" key="1">
    <source>
        <dbReference type="Pfam" id="PF02627"/>
    </source>
</evidence>
<evidence type="ECO:0000313" key="3">
    <source>
        <dbReference type="Proteomes" id="UP000617743"/>
    </source>
</evidence>
<dbReference type="Proteomes" id="UP000617743">
    <property type="component" value="Unassembled WGS sequence"/>
</dbReference>
<dbReference type="PANTHER" id="PTHR33570:SF10">
    <property type="entry name" value="GAMMA-CARBOXYMUCONOLACTONE DECARBOXYLASE"/>
    <property type="match status" value="1"/>
</dbReference>
<dbReference type="PANTHER" id="PTHR33570">
    <property type="entry name" value="4-CARBOXYMUCONOLACTONE DECARBOXYLASE FAMILY PROTEIN"/>
    <property type="match status" value="1"/>
</dbReference>
<accession>A0ABQ2XI77</accession>
<dbReference type="InterPro" id="IPR006311">
    <property type="entry name" value="TAT_signal"/>
</dbReference>
<dbReference type="InterPro" id="IPR052512">
    <property type="entry name" value="4CMD/NDH-1_regulator"/>
</dbReference>
<dbReference type="InterPro" id="IPR029032">
    <property type="entry name" value="AhpD-like"/>
</dbReference>